<organism evidence="1 2">
    <name type="scientific">Stephania japonica</name>
    <dbReference type="NCBI Taxonomy" id="461633"/>
    <lineage>
        <taxon>Eukaryota</taxon>
        <taxon>Viridiplantae</taxon>
        <taxon>Streptophyta</taxon>
        <taxon>Embryophyta</taxon>
        <taxon>Tracheophyta</taxon>
        <taxon>Spermatophyta</taxon>
        <taxon>Magnoliopsida</taxon>
        <taxon>Ranunculales</taxon>
        <taxon>Menispermaceae</taxon>
        <taxon>Menispermoideae</taxon>
        <taxon>Cissampelideae</taxon>
        <taxon>Stephania</taxon>
    </lineage>
</organism>
<evidence type="ECO:0000313" key="2">
    <source>
        <dbReference type="Proteomes" id="UP001417504"/>
    </source>
</evidence>
<accession>A0AAP0IXQ2</accession>
<dbReference type="Proteomes" id="UP001417504">
    <property type="component" value="Unassembled WGS sequence"/>
</dbReference>
<sequence length="98" mass="10544">MVAGAQQACKGHVIGRDPIRLHLNKCRDGKATVPMRGVYINQGAPGHNVSVSHLIKQLACIIGAPAFSIHVDHRICQRNHASRIKKAGFVNEAVQGFG</sequence>
<protein>
    <submittedName>
        <fullName evidence="1">Uncharacterized protein</fullName>
    </submittedName>
</protein>
<reference evidence="1 2" key="1">
    <citation type="submission" date="2024-01" db="EMBL/GenBank/DDBJ databases">
        <title>Genome assemblies of Stephania.</title>
        <authorList>
            <person name="Yang L."/>
        </authorList>
    </citation>
    <scope>NUCLEOTIDE SEQUENCE [LARGE SCALE GENOMIC DNA]</scope>
    <source>
        <strain evidence="1">QJT</strain>
        <tissue evidence="1">Leaf</tissue>
    </source>
</reference>
<dbReference type="AlphaFoldDB" id="A0AAP0IXQ2"/>
<proteinExistence type="predicted"/>
<evidence type="ECO:0000313" key="1">
    <source>
        <dbReference type="EMBL" id="KAK9122476.1"/>
    </source>
</evidence>
<name>A0AAP0IXQ2_9MAGN</name>
<keyword evidence="2" id="KW-1185">Reference proteome</keyword>
<dbReference type="EMBL" id="JBBNAE010000005">
    <property type="protein sequence ID" value="KAK9122476.1"/>
    <property type="molecule type" value="Genomic_DNA"/>
</dbReference>
<gene>
    <name evidence="1" type="ORF">Sjap_012078</name>
</gene>
<comment type="caution">
    <text evidence="1">The sequence shown here is derived from an EMBL/GenBank/DDBJ whole genome shotgun (WGS) entry which is preliminary data.</text>
</comment>